<proteinExistence type="predicted"/>
<evidence type="ECO:0000313" key="2">
    <source>
        <dbReference type="EMBL" id="KAG5611589.1"/>
    </source>
</evidence>
<evidence type="ECO:0000256" key="1">
    <source>
        <dbReference type="SAM" id="Phobius"/>
    </source>
</evidence>
<dbReference type="EMBL" id="JACXVP010000004">
    <property type="protein sequence ID" value="KAG5611589.1"/>
    <property type="molecule type" value="Genomic_DNA"/>
</dbReference>
<feature type="transmembrane region" description="Helical" evidence="1">
    <location>
        <begin position="43"/>
        <end position="60"/>
    </location>
</feature>
<protein>
    <submittedName>
        <fullName evidence="2">Uncharacterized protein</fullName>
    </submittedName>
</protein>
<name>A0A9J5ZGN4_SOLCO</name>
<feature type="transmembrane region" description="Helical" evidence="1">
    <location>
        <begin position="72"/>
        <end position="95"/>
    </location>
</feature>
<dbReference type="AlphaFoldDB" id="A0A9J5ZGN4"/>
<dbReference type="OrthoDB" id="595554at2759"/>
<organism evidence="2 3">
    <name type="scientific">Solanum commersonii</name>
    <name type="common">Commerson's wild potato</name>
    <name type="synonym">Commerson's nightshade</name>
    <dbReference type="NCBI Taxonomy" id="4109"/>
    <lineage>
        <taxon>Eukaryota</taxon>
        <taxon>Viridiplantae</taxon>
        <taxon>Streptophyta</taxon>
        <taxon>Embryophyta</taxon>
        <taxon>Tracheophyta</taxon>
        <taxon>Spermatophyta</taxon>
        <taxon>Magnoliopsida</taxon>
        <taxon>eudicotyledons</taxon>
        <taxon>Gunneridae</taxon>
        <taxon>Pentapetalae</taxon>
        <taxon>asterids</taxon>
        <taxon>lamiids</taxon>
        <taxon>Solanales</taxon>
        <taxon>Solanaceae</taxon>
        <taxon>Solanoideae</taxon>
        <taxon>Solaneae</taxon>
        <taxon>Solanum</taxon>
    </lineage>
</organism>
<evidence type="ECO:0000313" key="3">
    <source>
        <dbReference type="Proteomes" id="UP000824120"/>
    </source>
</evidence>
<accession>A0A9J5ZGN4</accession>
<comment type="caution">
    <text evidence="2">The sequence shown here is derived from an EMBL/GenBank/DDBJ whole genome shotgun (WGS) entry which is preliminary data.</text>
</comment>
<keyword evidence="3" id="KW-1185">Reference proteome</keyword>
<keyword evidence="1" id="KW-1133">Transmembrane helix</keyword>
<sequence>MTARCCYCGIYAELKMLRTPTNPGRMFWGCQNYSSGLPQNVEVVAGLTSLVALIGLLADVKVGKGLISLDEAFVGLPASVEASATLGPAFTLHWLPIAAFVKSEVVAFVSAVAALVPVFTALVPTVEVLAYEVLTFFCKHILN</sequence>
<gene>
    <name evidence="2" type="ORF">H5410_022870</name>
</gene>
<feature type="transmembrane region" description="Helical" evidence="1">
    <location>
        <begin position="107"/>
        <end position="131"/>
    </location>
</feature>
<keyword evidence="1" id="KW-0472">Membrane</keyword>
<dbReference type="Proteomes" id="UP000824120">
    <property type="component" value="Chromosome 4"/>
</dbReference>
<reference evidence="2 3" key="1">
    <citation type="submission" date="2020-09" db="EMBL/GenBank/DDBJ databases">
        <title>De no assembly of potato wild relative species, Solanum commersonii.</title>
        <authorList>
            <person name="Cho K."/>
        </authorList>
    </citation>
    <scope>NUCLEOTIDE SEQUENCE [LARGE SCALE GENOMIC DNA]</scope>
    <source>
        <strain evidence="2">LZ3.2</strain>
        <tissue evidence="2">Leaf</tissue>
    </source>
</reference>
<keyword evidence="1" id="KW-0812">Transmembrane</keyword>